<evidence type="ECO:0000313" key="1">
    <source>
        <dbReference type="Proteomes" id="UP000050640"/>
    </source>
</evidence>
<accession>A0A0R3RSD7</accession>
<organism evidence="1 2">
    <name type="scientific">Elaeophora elaphi</name>
    <dbReference type="NCBI Taxonomy" id="1147741"/>
    <lineage>
        <taxon>Eukaryota</taxon>
        <taxon>Metazoa</taxon>
        <taxon>Ecdysozoa</taxon>
        <taxon>Nematoda</taxon>
        <taxon>Chromadorea</taxon>
        <taxon>Rhabditida</taxon>
        <taxon>Spirurina</taxon>
        <taxon>Spiruromorpha</taxon>
        <taxon>Filarioidea</taxon>
        <taxon>Onchocercidae</taxon>
        <taxon>Elaeophora</taxon>
    </lineage>
</organism>
<reference evidence="2" key="1">
    <citation type="submission" date="2017-02" db="UniProtKB">
        <authorList>
            <consortium name="WormBaseParasite"/>
        </authorList>
    </citation>
    <scope>IDENTIFICATION</scope>
</reference>
<dbReference type="WBParaSite" id="EEL_0000473601-mRNA-1">
    <property type="protein sequence ID" value="EEL_0000473601-mRNA-1"/>
    <property type="gene ID" value="EEL_0000473601"/>
</dbReference>
<evidence type="ECO:0000313" key="2">
    <source>
        <dbReference type="WBParaSite" id="EEL_0000473601-mRNA-1"/>
    </source>
</evidence>
<dbReference type="Proteomes" id="UP000050640">
    <property type="component" value="Unplaced"/>
</dbReference>
<sequence>MLYLADRQRSPPNILGSRNNMLYWIEGAFATRPAHDRVLLEEKLKQEDKQKQLRKNDVFSAFNTVK</sequence>
<protein>
    <submittedName>
        <fullName evidence="2">Transposase</fullName>
    </submittedName>
</protein>
<name>A0A0R3RSD7_9BILA</name>
<proteinExistence type="predicted"/>
<keyword evidence="1" id="KW-1185">Reference proteome</keyword>
<dbReference type="AlphaFoldDB" id="A0A0R3RSD7"/>